<reference evidence="3 4" key="1">
    <citation type="submission" date="2017-03" db="EMBL/GenBank/DDBJ databases">
        <title>WGS assembly of Porphyra umbilicalis.</title>
        <authorList>
            <person name="Brawley S.H."/>
            <person name="Blouin N.A."/>
            <person name="Ficko-Blean E."/>
            <person name="Wheeler G.L."/>
            <person name="Lohr M."/>
            <person name="Goodson H.V."/>
            <person name="Jenkins J.W."/>
            <person name="Blaby-Haas C.E."/>
            <person name="Helliwell K.E."/>
            <person name="Chan C."/>
            <person name="Marriage T."/>
            <person name="Bhattacharya D."/>
            <person name="Klein A.S."/>
            <person name="Badis Y."/>
            <person name="Brodie J."/>
            <person name="Cao Y."/>
            <person name="Collen J."/>
            <person name="Dittami S.M."/>
            <person name="Gachon C.M."/>
            <person name="Green B.R."/>
            <person name="Karpowicz S."/>
            <person name="Kim J.W."/>
            <person name="Kudahl U."/>
            <person name="Lin S."/>
            <person name="Michel G."/>
            <person name="Mittag M."/>
            <person name="Olson B.J."/>
            <person name="Pangilinan J."/>
            <person name="Peng Y."/>
            <person name="Qiu H."/>
            <person name="Shu S."/>
            <person name="Singer J.T."/>
            <person name="Smith A.G."/>
            <person name="Sprecher B.N."/>
            <person name="Wagner V."/>
            <person name="Wang W."/>
            <person name="Wang Z.-Y."/>
            <person name="Yan J."/>
            <person name="Yarish C."/>
            <person name="Zoeuner-Riek S."/>
            <person name="Zhuang Y."/>
            <person name="Zou Y."/>
            <person name="Lindquist E.A."/>
            <person name="Grimwood J."/>
            <person name="Barry K."/>
            <person name="Rokhsar D.S."/>
            <person name="Schmutz J."/>
            <person name="Stiller J.W."/>
            <person name="Grossman A.R."/>
            <person name="Prochnik S.E."/>
        </authorList>
    </citation>
    <scope>NUCLEOTIDE SEQUENCE [LARGE SCALE GENOMIC DNA]</scope>
    <source>
        <strain evidence="3">4086291</strain>
    </source>
</reference>
<proteinExistence type="predicted"/>
<feature type="region of interest" description="Disordered" evidence="1">
    <location>
        <begin position="173"/>
        <end position="198"/>
    </location>
</feature>
<feature type="region of interest" description="Disordered" evidence="1">
    <location>
        <begin position="44"/>
        <end position="63"/>
    </location>
</feature>
<feature type="transmembrane region" description="Helical" evidence="2">
    <location>
        <begin position="115"/>
        <end position="137"/>
    </location>
</feature>
<keyword evidence="2" id="KW-0472">Membrane</keyword>
<gene>
    <name evidence="3" type="ORF">BU14_0055s0005</name>
</gene>
<feature type="region of interest" description="Disordered" evidence="1">
    <location>
        <begin position="266"/>
        <end position="335"/>
    </location>
</feature>
<keyword evidence="2" id="KW-0812">Transmembrane</keyword>
<organism evidence="3 4">
    <name type="scientific">Porphyra umbilicalis</name>
    <name type="common">Purple laver</name>
    <name type="synonym">Red alga</name>
    <dbReference type="NCBI Taxonomy" id="2786"/>
    <lineage>
        <taxon>Eukaryota</taxon>
        <taxon>Rhodophyta</taxon>
        <taxon>Bangiophyceae</taxon>
        <taxon>Bangiales</taxon>
        <taxon>Bangiaceae</taxon>
        <taxon>Porphyra</taxon>
    </lineage>
</organism>
<keyword evidence="2" id="KW-1133">Transmembrane helix</keyword>
<evidence type="ECO:0000256" key="2">
    <source>
        <dbReference type="SAM" id="Phobius"/>
    </source>
</evidence>
<dbReference type="EMBL" id="KV918777">
    <property type="protein sequence ID" value="OSX80282.1"/>
    <property type="molecule type" value="Genomic_DNA"/>
</dbReference>
<protein>
    <submittedName>
        <fullName evidence="3">Uncharacterized protein</fullName>
    </submittedName>
</protein>
<feature type="transmembrane region" description="Helical" evidence="2">
    <location>
        <begin position="73"/>
        <end position="103"/>
    </location>
</feature>
<evidence type="ECO:0000313" key="4">
    <source>
        <dbReference type="Proteomes" id="UP000218209"/>
    </source>
</evidence>
<accession>A0A1X6PHG4</accession>
<sequence length="335" mass="34757">MGGSVFPSPPRTLAVFFRRGTPPVVLMRRPACVPSSPRSLRGAVWRQRRASRPPEGGAVFRSRPPRRPAVSRLLVLVPAVGVLVVRSGVALLSLAVLAVLLLGRSGRSAAVSVRAAAVPVLPLVLVLAVLFLSVGGLSGGRGVLRRGWLWGAALPGGLWVEGGGTHRCACQRAGVPRPRPMPRRRVVAPQAPPSPLAGTRARRGLRGWLWGVLPLVRAGAGGEWGATGRWGARCPHQNGSVPPAGGHPPATTAAVSPAGEWTLVRPRRRRGARRGGGQALGSLPPPLRSCKALPARPADPPAAPMWAALSQANRPETTTTTTAATAAAANPPPPL</sequence>
<name>A0A1X6PHG4_PORUM</name>
<feature type="compositionally biased region" description="Low complexity" evidence="1">
    <location>
        <begin position="317"/>
        <end position="329"/>
    </location>
</feature>
<keyword evidence="4" id="KW-1185">Reference proteome</keyword>
<dbReference type="Proteomes" id="UP000218209">
    <property type="component" value="Unassembled WGS sequence"/>
</dbReference>
<evidence type="ECO:0000256" key="1">
    <source>
        <dbReference type="SAM" id="MobiDB-lite"/>
    </source>
</evidence>
<evidence type="ECO:0000313" key="3">
    <source>
        <dbReference type="EMBL" id="OSX80282.1"/>
    </source>
</evidence>
<dbReference type="AlphaFoldDB" id="A0A1X6PHG4"/>